<feature type="signal peptide" evidence="1">
    <location>
        <begin position="1"/>
        <end position="22"/>
    </location>
</feature>
<sequence>MINLKHFKSLSIITLLSLSAFAGTYQTKSYADEATHSTSLKVNVTSVEKKLANADKEAEPIYAKMDKIQKSIDNIRTSKLSSDERTLTKKINKLNEKHQAVLEKFYNQLGDKRWHSKKEALSLVAQSKLSKTEKNNLTSYFKTYYKHQQALDKKYDNFNKLTSSQQSKLETLTKKADAIYKKHGITKDILMAYYAQKGMTAD</sequence>
<feature type="chain" id="PRO_5039655849" evidence="1">
    <location>
        <begin position="23"/>
        <end position="202"/>
    </location>
</feature>
<comment type="caution">
    <text evidence="2">The sequence shown here is derived from an EMBL/GenBank/DDBJ whole genome shotgun (WGS) entry which is preliminary data.</text>
</comment>
<evidence type="ECO:0000313" key="3">
    <source>
        <dbReference type="Proteomes" id="UP000524462"/>
    </source>
</evidence>
<dbReference type="EMBL" id="JACEGE010000011">
    <property type="protein sequence ID" value="MBA2795604.1"/>
    <property type="molecule type" value="Genomic_DNA"/>
</dbReference>
<name>A0A7W0ART9_STRPO</name>
<accession>A0A7W0ART9</accession>
<dbReference type="AlphaFoldDB" id="A0A7W0ART9"/>
<proteinExistence type="predicted"/>
<gene>
    <name evidence="2" type="ORF">H1B29_03775</name>
</gene>
<evidence type="ECO:0000313" key="2">
    <source>
        <dbReference type="EMBL" id="MBA2795604.1"/>
    </source>
</evidence>
<reference evidence="2 3" key="1">
    <citation type="submission" date="2020-07" db="EMBL/GenBank/DDBJ databases">
        <title>Molecular and genomic characterization of Streptococcus porcinus isolated from diseased swine in Brazil.</title>
        <authorList>
            <person name="Moreno L.Z."/>
            <person name="Matajira C.E.C."/>
            <person name="Poor A.P."/>
            <person name="Dutra M.C."/>
            <person name="Moreno A.M."/>
        </authorList>
    </citation>
    <scope>NUCLEOTIDE SEQUENCE [LARGE SCALE GENOMIC DNA]</scope>
    <source>
        <strain evidence="2 3">SP0816-2</strain>
    </source>
</reference>
<keyword evidence="1" id="KW-0732">Signal</keyword>
<protein>
    <submittedName>
        <fullName evidence="2">Chromosome assembly protein</fullName>
    </submittedName>
</protein>
<dbReference type="RefSeq" id="WP_181459855.1">
    <property type="nucleotide sequence ID" value="NZ_JACEGE010000011.1"/>
</dbReference>
<dbReference type="Proteomes" id="UP000524462">
    <property type="component" value="Unassembled WGS sequence"/>
</dbReference>
<evidence type="ECO:0000256" key="1">
    <source>
        <dbReference type="SAM" id="SignalP"/>
    </source>
</evidence>
<organism evidence="2 3">
    <name type="scientific">Streptococcus porcinus</name>
    <dbReference type="NCBI Taxonomy" id="1340"/>
    <lineage>
        <taxon>Bacteria</taxon>
        <taxon>Bacillati</taxon>
        <taxon>Bacillota</taxon>
        <taxon>Bacilli</taxon>
        <taxon>Lactobacillales</taxon>
        <taxon>Streptococcaceae</taxon>
        <taxon>Streptococcus</taxon>
    </lineage>
</organism>